<comment type="caution">
    <text evidence="1">The sequence shown here is derived from an EMBL/GenBank/DDBJ whole genome shotgun (WGS) entry which is preliminary data.</text>
</comment>
<gene>
    <name evidence="1" type="ORF">AN403_5990</name>
</gene>
<proteinExistence type="predicted"/>
<name>A0A0N8NY36_PSEFL</name>
<organism evidence="1 2">
    <name type="scientific">Pseudomonas fluorescens</name>
    <dbReference type="NCBI Taxonomy" id="294"/>
    <lineage>
        <taxon>Bacteria</taxon>
        <taxon>Pseudomonadati</taxon>
        <taxon>Pseudomonadota</taxon>
        <taxon>Gammaproteobacteria</taxon>
        <taxon>Pseudomonadales</taxon>
        <taxon>Pseudomonadaceae</taxon>
        <taxon>Pseudomonas</taxon>
    </lineage>
</organism>
<sequence length="51" mass="5302">MPQPPGSGSPSGPTEGLVIRSQGTVSLYVMGPVWYLPTSGTYQVSEVIPVP</sequence>
<dbReference type="AlphaFoldDB" id="A0A0N8NY36"/>
<dbReference type="EMBL" id="LJXB01000042">
    <property type="protein sequence ID" value="KPU61905.1"/>
    <property type="molecule type" value="Genomic_DNA"/>
</dbReference>
<evidence type="ECO:0000313" key="2">
    <source>
        <dbReference type="Proteomes" id="UP000050349"/>
    </source>
</evidence>
<dbReference type="Proteomes" id="UP000050349">
    <property type="component" value="Unassembled WGS sequence"/>
</dbReference>
<accession>A0A0N8NY36</accession>
<reference evidence="1 2" key="1">
    <citation type="submission" date="2015-09" db="EMBL/GenBank/DDBJ databases">
        <authorList>
            <consortium name="Swine Surveillance"/>
        </authorList>
    </citation>
    <scope>NUCLEOTIDE SEQUENCE [LARGE SCALE GENOMIC DNA]</scope>
    <source>
        <strain evidence="1 2">S613</strain>
    </source>
</reference>
<protein>
    <submittedName>
        <fullName evidence="1">Uncharacterized protein</fullName>
    </submittedName>
</protein>
<evidence type="ECO:0000313" key="1">
    <source>
        <dbReference type="EMBL" id="KPU61905.1"/>
    </source>
</evidence>